<dbReference type="PROSITE" id="PS00138">
    <property type="entry name" value="SUBTILASE_SER"/>
    <property type="match status" value="1"/>
</dbReference>
<evidence type="ECO:0000256" key="4">
    <source>
        <dbReference type="ARBA" id="ARBA00022825"/>
    </source>
</evidence>
<dbReference type="Proteomes" id="UP000473325">
    <property type="component" value="Unassembled WGS sequence"/>
</dbReference>
<dbReference type="EMBL" id="WUEK01000002">
    <property type="protein sequence ID" value="MXG88906.1"/>
    <property type="molecule type" value="Genomic_DNA"/>
</dbReference>
<name>A0A6L7ETH0_9ACTN</name>
<comment type="caution">
    <text evidence="10">The sequence shown here is derived from an EMBL/GenBank/DDBJ whole genome shotgun (WGS) entry which is preliminary data.</text>
</comment>
<dbReference type="InterPro" id="IPR050131">
    <property type="entry name" value="Peptidase_S8_subtilisin-like"/>
</dbReference>
<keyword evidence="11" id="KW-1185">Reference proteome</keyword>
<feature type="active site" description="Charge relay system" evidence="5">
    <location>
        <position position="348"/>
    </location>
</feature>
<keyword evidence="7" id="KW-0732">Signal</keyword>
<dbReference type="PRINTS" id="PR00723">
    <property type="entry name" value="SUBTILISIN"/>
</dbReference>
<reference evidence="10 11" key="1">
    <citation type="submission" date="2019-12" db="EMBL/GenBank/DDBJ databases">
        <authorList>
            <person name="Kun Z."/>
        </authorList>
    </citation>
    <scope>NUCLEOTIDE SEQUENCE [LARGE SCALE GENOMIC DNA]</scope>
    <source>
        <strain evidence="10 11">YIM 123512</strain>
    </source>
</reference>
<dbReference type="Pfam" id="PF00082">
    <property type="entry name" value="Peptidase_S8"/>
    <property type="match status" value="1"/>
</dbReference>
<evidence type="ECO:0000259" key="9">
    <source>
        <dbReference type="Pfam" id="PF05922"/>
    </source>
</evidence>
<accession>A0A6L7ETH0</accession>
<dbReference type="SUPFAM" id="SSF54897">
    <property type="entry name" value="Protease propeptides/inhibitors"/>
    <property type="match status" value="1"/>
</dbReference>
<evidence type="ECO:0000256" key="1">
    <source>
        <dbReference type="ARBA" id="ARBA00011073"/>
    </source>
</evidence>
<evidence type="ECO:0000256" key="2">
    <source>
        <dbReference type="ARBA" id="ARBA00022670"/>
    </source>
</evidence>
<dbReference type="InterPro" id="IPR023827">
    <property type="entry name" value="Peptidase_S8_Asp-AS"/>
</dbReference>
<dbReference type="CDD" id="cd04077">
    <property type="entry name" value="Peptidases_S8_PCSK9_ProteinaseK_like"/>
    <property type="match status" value="1"/>
</dbReference>
<evidence type="ECO:0000256" key="7">
    <source>
        <dbReference type="SAM" id="SignalP"/>
    </source>
</evidence>
<dbReference type="Pfam" id="PF05922">
    <property type="entry name" value="Inhibitor_I9"/>
    <property type="match status" value="1"/>
</dbReference>
<dbReference type="InterPro" id="IPR036852">
    <property type="entry name" value="Peptidase_S8/S53_dom_sf"/>
</dbReference>
<dbReference type="PANTHER" id="PTHR43806:SF11">
    <property type="entry name" value="CEREVISIN-RELATED"/>
    <property type="match status" value="1"/>
</dbReference>
<dbReference type="InterPro" id="IPR015500">
    <property type="entry name" value="Peptidase_S8_subtilisin-rel"/>
</dbReference>
<dbReference type="PROSITE" id="PS51892">
    <property type="entry name" value="SUBTILASE"/>
    <property type="match status" value="1"/>
</dbReference>
<dbReference type="PANTHER" id="PTHR43806">
    <property type="entry name" value="PEPTIDASE S8"/>
    <property type="match status" value="1"/>
</dbReference>
<evidence type="ECO:0000256" key="3">
    <source>
        <dbReference type="ARBA" id="ARBA00022801"/>
    </source>
</evidence>
<dbReference type="Gene3D" id="3.40.50.200">
    <property type="entry name" value="Peptidase S8/S53 domain"/>
    <property type="match status" value="1"/>
</dbReference>
<comment type="similarity">
    <text evidence="1 5 6">Belongs to the peptidase S8 family.</text>
</comment>
<dbReference type="InterPro" id="IPR037045">
    <property type="entry name" value="S8pro/Inhibitor_I9_sf"/>
</dbReference>
<sequence>MRRNSSRGLISLAALSLTGSALAVAVGSTSATAAPTRDEGPQPAPLVQAEGTAVPGQYVVFLDESAPKSAVKESVQSTKAAGGEIEARFGNLRGYAADLSAAELDAVRQDPSVAFVAEDAVITTSATQSGATFGIDRIDQRSLPLSRTYTYTATGAGVRAYIIDTGINSSHSEFSGRLGSGYTAINDGRGTNDCNGHGTHVAGTVGGTTYGVAKQVTLIPVRVLDCEGSGTSSGVIAGMNWVAGQGGGAVANMSLGGPADSSTDAAVQRMTSAGITTVVAAGNENQNACNVSPARASSAITVGATTSSDARASFSNYGSCVDIFAPGQGITSAWIGSSSATNTISGTSMASPHVAGVAAQYLQRNPGASPTTVTNALVANSTTNVVSGVNGSPNRLLFTNY</sequence>
<evidence type="ECO:0000256" key="6">
    <source>
        <dbReference type="RuleBase" id="RU003355"/>
    </source>
</evidence>
<keyword evidence="2 5" id="KW-0645">Protease</keyword>
<dbReference type="InterPro" id="IPR023828">
    <property type="entry name" value="Peptidase_S8_Ser-AS"/>
</dbReference>
<feature type="active site" description="Charge relay system" evidence="5">
    <location>
        <position position="164"/>
    </location>
</feature>
<dbReference type="GO" id="GO:0004252">
    <property type="term" value="F:serine-type endopeptidase activity"/>
    <property type="evidence" value="ECO:0007669"/>
    <property type="project" value="UniProtKB-UniRule"/>
</dbReference>
<dbReference type="FunFam" id="3.40.50.200:FF:000014">
    <property type="entry name" value="Proteinase K"/>
    <property type="match status" value="1"/>
</dbReference>
<gene>
    <name evidence="10" type="ORF">GRQ65_05010</name>
</gene>
<dbReference type="SUPFAM" id="SSF52743">
    <property type="entry name" value="Subtilisin-like"/>
    <property type="match status" value="1"/>
</dbReference>
<dbReference type="InterPro" id="IPR022398">
    <property type="entry name" value="Peptidase_S8_His-AS"/>
</dbReference>
<dbReference type="GO" id="GO:0006508">
    <property type="term" value="P:proteolysis"/>
    <property type="evidence" value="ECO:0007669"/>
    <property type="project" value="UniProtKB-KW"/>
</dbReference>
<dbReference type="GO" id="GO:0005615">
    <property type="term" value="C:extracellular space"/>
    <property type="evidence" value="ECO:0007669"/>
    <property type="project" value="TreeGrafter"/>
</dbReference>
<feature type="domain" description="Inhibitor I9" evidence="9">
    <location>
        <begin position="57"/>
        <end position="124"/>
    </location>
</feature>
<dbReference type="PROSITE" id="PS00136">
    <property type="entry name" value="SUBTILASE_ASP"/>
    <property type="match status" value="1"/>
</dbReference>
<dbReference type="Gene3D" id="3.30.70.80">
    <property type="entry name" value="Peptidase S8 propeptide/proteinase inhibitor I9"/>
    <property type="match status" value="1"/>
</dbReference>
<feature type="signal peptide" evidence="7">
    <location>
        <begin position="1"/>
        <end position="23"/>
    </location>
</feature>
<protein>
    <submittedName>
        <fullName evidence="10">S8 family serine peptidase</fullName>
    </submittedName>
</protein>
<dbReference type="RefSeq" id="WP_160875704.1">
    <property type="nucleotide sequence ID" value="NZ_WUEK01000002.1"/>
</dbReference>
<dbReference type="PROSITE" id="PS00137">
    <property type="entry name" value="SUBTILASE_HIS"/>
    <property type="match status" value="1"/>
</dbReference>
<evidence type="ECO:0000259" key="8">
    <source>
        <dbReference type="Pfam" id="PF00082"/>
    </source>
</evidence>
<feature type="domain" description="Peptidase S8/S53" evidence="8">
    <location>
        <begin position="161"/>
        <end position="389"/>
    </location>
</feature>
<evidence type="ECO:0000313" key="10">
    <source>
        <dbReference type="EMBL" id="MXG88906.1"/>
    </source>
</evidence>
<dbReference type="InterPro" id="IPR034193">
    <property type="entry name" value="PCSK9_ProteinaseK-like"/>
</dbReference>
<keyword evidence="3 5" id="KW-0378">Hydrolase</keyword>
<organism evidence="10 11">
    <name type="scientific">Nocardioides flavescens</name>
    <dbReference type="NCBI Taxonomy" id="2691959"/>
    <lineage>
        <taxon>Bacteria</taxon>
        <taxon>Bacillati</taxon>
        <taxon>Actinomycetota</taxon>
        <taxon>Actinomycetes</taxon>
        <taxon>Propionibacteriales</taxon>
        <taxon>Nocardioidaceae</taxon>
        <taxon>Nocardioides</taxon>
    </lineage>
</organism>
<dbReference type="InterPro" id="IPR010259">
    <property type="entry name" value="S8pro/Inhibitor_I9"/>
</dbReference>
<dbReference type="InterPro" id="IPR000209">
    <property type="entry name" value="Peptidase_S8/S53_dom"/>
</dbReference>
<evidence type="ECO:0000313" key="11">
    <source>
        <dbReference type="Proteomes" id="UP000473325"/>
    </source>
</evidence>
<dbReference type="AlphaFoldDB" id="A0A6L7ETH0"/>
<evidence type="ECO:0000256" key="5">
    <source>
        <dbReference type="PROSITE-ProRule" id="PRU01240"/>
    </source>
</evidence>
<proteinExistence type="inferred from homology"/>
<feature type="active site" description="Charge relay system" evidence="5">
    <location>
        <position position="197"/>
    </location>
</feature>
<feature type="chain" id="PRO_5039685285" evidence="7">
    <location>
        <begin position="24"/>
        <end position="401"/>
    </location>
</feature>
<keyword evidence="4 5" id="KW-0720">Serine protease</keyword>